<organism evidence="2 3">
    <name type="scientific">Oleoguttula mirabilis</name>
    <dbReference type="NCBI Taxonomy" id="1507867"/>
    <lineage>
        <taxon>Eukaryota</taxon>
        <taxon>Fungi</taxon>
        <taxon>Dikarya</taxon>
        <taxon>Ascomycota</taxon>
        <taxon>Pezizomycotina</taxon>
        <taxon>Dothideomycetes</taxon>
        <taxon>Dothideomycetidae</taxon>
        <taxon>Mycosphaerellales</taxon>
        <taxon>Teratosphaeriaceae</taxon>
        <taxon>Oleoguttula</taxon>
    </lineage>
</organism>
<sequence length="101" mass="11059">MLGLHCTRTPKPSSSSSSLYTPSTTSATNQPLPSPMVKVLLDSYDSHEFQQSSDALTDWLNARWKKSGYQVSKETVCFTLRANGRDARMGGGDELSGAFLR</sequence>
<dbReference type="EMBL" id="JAVFHQ010000016">
    <property type="protein sequence ID" value="KAK4546224.1"/>
    <property type="molecule type" value="Genomic_DNA"/>
</dbReference>
<dbReference type="Proteomes" id="UP001324427">
    <property type="component" value="Unassembled WGS sequence"/>
</dbReference>
<evidence type="ECO:0000313" key="2">
    <source>
        <dbReference type="EMBL" id="KAK4546224.1"/>
    </source>
</evidence>
<evidence type="ECO:0000313" key="3">
    <source>
        <dbReference type="Proteomes" id="UP001324427"/>
    </source>
</evidence>
<protein>
    <submittedName>
        <fullName evidence="2">Uncharacterized protein</fullName>
    </submittedName>
</protein>
<gene>
    <name evidence="2" type="ORF">LTR36_002361</name>
</gene>
<feature type="compositionally biased region" description="Low complexity" evidence="1">
    <location>
        <begin position="7"/>
        <end position="28"/>
    </location>
</feature>
<dbReference type="AlphaFoldDB" id="A0AAV9JLS7"/>
<proteinExistence type="predicted"/>
<reference evidence="2 3" key="1">
    <citation type="submission" date="2021-11" db="EMBL/GenBank/DDBJ databases">
        <title>Black yeast isolated from Biological Soil Crust.</title>
        <authorList>
            <person name="Kurbessoian T."/>
        </authorList>
    </citation>
    <scope>NUCLEOTIDE SEQUENCE [LARGE SCALE GENOMIC DNA]</scope>
    <source>
        <strain evidence="2 3">CCFEE 5522</strain>
    </source>
</reference>
<evidence type="ECO:0000256" key="1">
    <source>
        <dbReference type="SAM" id="MobiDB-lite"/>
    </source>
</evidence>
<accession>A0AAV9JLS7</accession>
<feature type="region of interest" description="Disordered" evidence="1">
    <location>
        <begin position="1"/>
        <end position="34"/>
    </location>
</feature>
<keyword evidence="3" id="KW-1185">Reference proteome</keyword>
<name>A0AAV9JLS7_9PEZI</name>
<comment type="caution">
    <text evidence="2">The sequence shown here is derived from an EMBL/GenBank/DDBJ whole genome shotgun (WGS) entry which is preliminary data.</text>
</comment>